<keyword evidence="16" id="KW-0479">Metal-binding</keyword>
<dbReference type="UniPathway" id="UPA00241">
    <property type="reaction ID" value="UER00352"/>
</dbReference>
<dbReference type="GO" id="GO:0046872">
    <property type="term" value="F:metal ion binding"/>
    <property type="evidence" value="ECO:0007669"/>
    <property type="project" value="UniProtKB-KW"/>
</dbReference>
<dbReference type="GO" id="GO:0005524">
    <property type="term" value="F:ATP binding"/>
    <property type="evidence" value="ECO:0007669"/>
    <property type="project" value="UniProtKB-UniRule"/>
</dbReference>
<accession>A0A3N1NWG2</accession>
<evidence type="ECO:0000256" key="10">
    <source>
        <dbReference type="ARBA" id="ARBA00022777"/>
    </source>
</evidence>
<keyword evidence="9 16" id="KW-0547">Nucleotide-binding</keyword>
<keyword evidence="10 16" id="KW-0418">Kinase</keyword>
<name>A0A3N1NWG2_9GAMM</name>
<comment type="cofactor">
    <cofactor evidence="16">
        <name>NH4(+)</name>
        <dbReference type="ChEBI" id="CHEBI:28938"/>
    </cofactor>
    <cofactor evidence="16">
        <name>K(+)</name>
        <dbReference type="ChEBI" id="CHEBI:29103"/>
    </cofactor>
    <text evidence="16">A monovalent cation. Ammonium or potassium.</text>
</comment>
<reference evidence="17 18" key="1">
    <citation type="submission" date="2018-11" db="EMBL/GenBank/DDBJ databases">
        <title>Genomic Encyclopedia of Type Strains, Phase IV (KMG-IV): sequencing the most valuable type-strain genomes for metagenomic binning, comparative biology and taxonomic classification.</title>
        <authorList>
            <person name="Goeker M."/>
        </authorList>
    </citation>
    <scope>NUCLEOTIDE SEQUENCE [LARGE SCALE GENOMIC DNA]</scope>
    <source>
        <strain evidence="17 18">DSM 21945</strain>
    </source>
</reference>
<evidence type="ECO:0000256" key="14">
    <source>
        <dbReference type="ARBA" id="ARBA00038036"/>
    </source>
</evidence>
<dbReference type="PANTHER" id="PTHR34265:SF1">
    <property type="entry name" value="TYPE III PANTOTHENATE KINASE"/>
    <property type="match status" value="1"/>
</dbReference>
<evidence type="ECO:0000256" key="7">
    <source>
        <dbReference type="ARBA" id="ARBA00022490"/>
    </source>
</evidence>
<keyword evidence="18" id="KW-1185">Reference proteome</keyword>
<feature type="binding site" evidence="16">
    <location>
        <position position="116"/>
    </location>
    <ligand>
        <name>K(+)</name>
        <dbReference type="ChEBI" id="CHEBI:29103"/>
    </ligand>
</feature>
<evidence type="ECO:0000256" key="11">
    <source>
        <dbReference type="ARBA" id="ARBA00022840"/>
    </source>
</evidence>
<feature type="binding site" evidence="16">
    <location>
        <position position="87"/>
    </location>
    <ligand>
        <name>substrate</name>
    </ligand>
</feature>
<keyword evidence="7 16" id="KW-0963">Cytoplasm</keyword>
<dbReference type="Pfam" id="PF03309">
    <property type="entry name" value="Pan_kinase"/>
    <property type="match status" value="1"/>
</dbReference>
<comment type="cofactor">
    <cofactor evidence="2">
        <name>K(+)</name>
        <dbReference type="ChEBI" id="CHEBI:29103"/>
    </cofactor>
</comment>
<dbReference type="InterPro" id="IPR004619">
    <property type="entry name" value="Type_III_PanK"/>
</dbReference>
<feature type="binding site" evidence="16">
    <location>
        <position position="119"/>
    </location>
    <ligand>
        <name>ATP</name>
        <dbReference type="ChEBI" id="CHEBI:30616"/>
    </ligand>
</feature>
<protein>
    <recommendedName>
        <fullName evidence="15 16">Type III pantothenate kinase</fullName>
        <ecNumber evidence="6 16">2.7.1.33</ecNumber>
    </recommendedName>
    <alternativeName>
        <fullName evidence="16">PanK-III</fullName>
    </alternativeName>
    <alternativeName>
        <fullName evidence="16">Pantothenic acid kinase</fullName>
    </alternativeName>
</protein>
<comment type="caution">
    <text evidence="17">The sequence shown here is derived from an EMBL/GenBank/DDBJ whole genome shotgun (WGS) entry which is preliminary data.</text>
</comment>
<proteinExistence type="inferred from homology"/>
<comment type="subcellular location">
    <subcellularLocation>
        <location evidence="3 16">Cytoplasm</location>
    </subcellularLocation>
</comment>
<comment type="pathway">
    <text evidence="4 16">Cofactor biosynthesis; coenzyme A biosynthesis; CoA from (R)-pantothenate: step 1/5.</text>
</comment>
<sequence>MTTFLVEAGNSFLKSAVLSGAELSPSIRFQAEQIAAMPVPADCQRMLFASVGNEAIAEALFSFAMSQGIECLEIKSEAKAFGVTSAYAEPQRLGVDRWLAMLAAFNEAKGACLVLDIGTAATADLIDNNGQHLGGWIAPGFQMMTDAVLSRTAKVIGLEPTEGELVFGASTGTGLYAGCRAMVTGFVTSAIATAKAQIGQDIPLFFTGGGIRHLPNSMGSLGRYRPDLVLEGLALYS</sequence>
<evidence type="ECO:0000256" key="6">
    <source>
        <dbReference type="ARBA" id="ARBA00012102"/>
    </source>
</evidence>
<dbReference type="Proteomes" id="UP000268033">
    <property type="component" value="Unassembled WGS sequence"/>
</dbReference>
<organism evidence="17 18">
    <name type="scientific">Gallaecimonas pentaromativorans</name>
    <dbReference type="NCBI Taxonomy" id="584787"/>
    <lineage>
        <taxon>Bacteria</taxon>
        <taxon>Pseudomonadati</taxon>
        <taxon>Pseudomonadota</taxon>
        <taxon>Gammaproteobacteria</taxon>
        <taxon>Enterobacterales</taxon>
        <taxon>Gallaecimonadaceae</taxon>
        <taxon>Gallaecimonas</taxon>
    </lineage>
</organism>
<evidence type="ECO:0000256" key="2">
    <source>
        <dbReference type="ARBA" id="ARBA00001958"/>
    </source>
</evidence>
<dbReference type="GO" id="GO:0004594">
    <property type="term" value="F:pantothenate kinase activity"/>
    <property type="evidence" value="ECO:0007669"/>
    <property type="project" value="UniProtKB-UniRule"/>
</dbReference>
<evidence type="ECO:0000256" key="13">
    <source>
        <dbReference type="ARBA" id="ARBA00022993"/>
    </source>
</evidence>
<feature type="binding site" evidence="16">
    <location>
        <position position="171"/>
    </location>
    <ligand>
        <name>substrate</name>
    </ligand>
</feature>
<dbReference type="CDD" id="cd24015">
    <property type="entry name" value="ASKHA_NBD_PanK-III"/>
    <property type="match status" value="1"/>
</dbReference>
<dbReference type="NCBIfam" id="TIGR00671">
    <property type="entry name" value="baf"/>
    <property type="match status" value="1"/>
</dbReference>
<comment type="subunit">
    <text evidence="5 16">Homodimer.</text>
</comment>
<dbReference type="STRING" id="584787.GCA_001247655_02739"/>
<comment type="catalytic activity">
    <reaction evidence="1 16">
        <text>(R)-pantothenate + ATP = (R)-4'-phosphopantothenate + ADP + H(+)</text>
        <dbReference type="Rhea" id="RHEA:16373"/>
        <dbReference type="ChEBI" id="CHEBI:10986"/>
        <dbReference type="ChEBI" id="CHEBI:15378"/>
        <dbReference type="ChEBI" id="CHEBI:29032"/>
        <dbReference type="ChEBI" id="CHEBI:30616"/>
        <dbReference type="ChEBI" id="CHEBI:456216"/>
        <dbReference type="EC" id="2.7.1.33"/>
    </reaction>
</comment>
<feature type="binding site" evidence="16">
    <location>
        <begin position="7"/>
        <end position="14"/>
    </location>
    <ligand>
        <name>ATP</name>
        <dbReference type="ChEBI" id="CHEBI:30616"/>
    </ligand>
</feature>
<dbReference type="GO" id="GO:0005737">
    <property type="term" value="C:cytoplasm"/>
    <property type="evidence" value="ECO:0007669"/>
    <property type="project" value="UniProtKB-SubCell"/>
</dbReference>
<evidence type="ECO:0000313" key="17">
    <source>
        <dbReference type="EMBL" id="ROQ18770.1"/>
    </source>
</evidence>
<dbReference type="AlphaFoldDB" id="A0A3N1NWG2"/>
<dbReference type="SUPFAM" id="SSF53067">
    <property type="entry name" value="Actin-like ATPase domain"/>
    <property type="match status" value="2"/>
</dbReference>
<keyword evidence="13 16" id="KW-0173">Coenzyme A biosynthesis</keyword>
<dbReference type="PANTHER" id="PTHR34265">
    <property type="entry name" value="TYPE III PANTOTHENATE KINASE"/>
    <property type="match status" value="1"/>
</dbReference>
<keyword evidence="12 16" id="KW-0630">Potassium</keyword>
<evidence type="ECO:0000256" key="9">
    <source>
        <dbReference type="ARBA" id="ARBA00022741"/>
    </source>
</evidence>
<evidence type="ECO:0000256" key="12">
    <source>
        <dbReference type="ARBA" id="ARBA00022958"/>
    </source>
</evidence>
<feature type="binding site" evidence="16">
    <location>
        <begin position="94"/>
        <end position="97"/>
    </location>
    <ligand>
        <name>substrate</name>
    </ligand>
</feature>
<gene>
    <name evidence="16" type="primary">coaX</name>
    <name evidence="17" type="ORF">EDC28_1165</name>
</gene>
<dbReference type="InterPro" id="IPR043129">
    <property type="entry name" value="ATPase_NBD"/>
</dbReference>
<feature type="active site" description="Proton acceptor" evidence="16">
    <location>
        <position position="96"/>
    </location>
</feature>
<dbReference type="EC" id="2.7.1.33" evidence="6 16"/>
<dbReference type="EMBL" id="RJUL01000016">
    <property type="protein sequence ID" value="ROQ18770.1"/>
    <property type="molecule type" value="Genomic_DNA"/>
</dbReference>
<comment type="function">
    <text evidence="16">Catalyzes the phosphorylation of pantothenate (Pan), the first step in CoA biosynthesis.</text>
</comment>
<evidence type="ECO:0000256" key="15">
    <source>
        <dbReference type="ARBA" id="ARBA00040883"/>
    </source>
</evidence>
<evidence type="ECO:0000256" key="4">
    <source>
        <dbReference type="ARBA" id="ARBA00005225"/>
    </source>
</evidence>
<evidence type="ECO:0000256" key="8">
    <source>
        <dbReference type="ARBA" id="ARBA00022679"/>
    </source>
</evidence>
<evidence type="ECO:0000256" key="1">
    <source>
        <dbReference type="ARBA" id="ARBA00001206"/>
    </source>
</evidence>
<keyword evidence="11 16" id="KW-0067">ATP-binding</keyword>
<comment type="similarity">
    <text evidence="14 16">Belongs to the type III pantothenate kinase family.</text>
</comment>
<dbReference type="HAMAP" id="MF_01274">
    <property type="entry name" value="Pantothen_kinase_3"/>
    <property type="match status" value="1"/>
</dbReference>
<dbReference type="Gene3D" id="3.30.420.40">
    <property type="match status" value="2"/>
</dbReference>
<evidence type="ECO:0000256" key="3">
    <source>
        <dbReference type="ARBA" id="ARBA00004496"/>
    </source>
</evidence>
<evidence type="ECO:0000313" key="18">
    <source>
        <dbReference type="Proteomes" id="UP000268033"/>
    </source>
</evidence>
<evidence type="ECO:0000256" key="16">
    <source>
        <dbReference type="HAMAP-Rule" id="MF_01274"/>
    </source>
</evidence>
<evidence type="ECO:0000256" key="5">
    <source>
        <dbReference type="ARBA" id="ARBA00011738"/>
    </source>
</evidence>
<keyword evidence="8 16" id="KW-0808">Transferase</keyword>
<dbReference type="RefSeq" id="WP_123422712.1">
    <property type="nucleotide sequence ID" value="NZ_RJUL01000016.1"/>
</dbReference>
<dbReference type="GO" id="GO:0015937">
    <property type="term" value="P:coenzyme A biosynthetic process"/>
    <property type="evidence" value="ECO:0007669"/>
    <property type="project" value="UniProtKB-UniRule"/>
</dbReference>